<dbReference type="AlphaFoldDB" id="A0A1L0AMP2"/>
<dbReference type="PROSITE" id="PS00061">
    <property type="entry name" value="ADH_SHORT"/>
    <property type="match status" value="1"/>
</dbReference>
<accession>A0A1L0AMP2</accession>
<proteinExistence type="inferred from homology"/>
<dbReference type="InterPro" id="IPR036291">
    <property type="entry name" value="NAD(P)-bd_dom_sf"/>
</dbReference>
<dbReference type="InterPro" id="IPR013120">
    <property type="entry name" value="FAR_NAD-bd"/>
</dbReference>
<dbReference type="PANTHER" id="PTHR44196:SF1">
    <property type="entry name" value="DEHYDROGENASE_REDUCTASE SDR FAMILY MEMBER 7B"/>
    <property type="match status" value="1"/>
</dbReference>
<evidence type="ECO:0000256" key="1">
    <source>
        <dbReference type="ARBA" id="ARBA00006484"/>
    </source>
</evidence>
<dbReference type="Pfam" id="PF07993">
    <property type="entry name" value="NAD_binding_4"/>
    <property type="match status" value="1"/>
</dbReference>
<dbReference type="OrthoDB" id="9810734at2"/>
<dbReference type="NCBIfam" id="NF005539">
    <property type="entry name" value="PRK07201.1"/>
    <property type="match status" value="1"/>
</dbReference>
<reference evidence="4 5" key="1">
    <citation type="submission" date="2016-11" db="EMBL/GenBank/DDBJ databases">
        <authorList>
            <person name="Jaros S."/>
            <person name="Januszkiewicz K."/>
            <person name="Wedrychowicz H."/>
        </authorList>
    </citation>
    <scope>NUCLEOTIDE SEQUENCE [LARGE SCALE GENOMIC DNA]</scope>
    <source>
        <strain evidence="4">NVI 5450</strain>
    </source>
</reference>
<dbReference type="SUPFAM" id="SSF51735">
    <property type="entry name" value="NAD(P)-binding Rossmann-fold domains"/>
    <property type="match status" value="2"/>
</dbReference>
<dbReference type="InterPro" id="IPR057326">
    <property type="entry name" value="KR_dom"/>
</dbReference>
<dbReference type="InterPro" id="IPR057313">
    <property type="entry name" value="Maqu_2507-like"/>
</dbReference>
<dbReference type="RefSeq" id="WP_075496965.1">
    <property type="nucleotide sequence ID" value="NZ_CAWRBC010000058.1"/>
</dbReference>
<dbReference type="InterPro" id="IPR020904">
    <property type="entry name" value="Sc_DH/Rdtase_CS"/>
</dbReference>
<evidence type="ECO:0000313" key="4">
    <source>
        <dbReference type="EMBL" id="SGY88906.1"/>
    </source>
</evidence>
<evidence type="ECO:0000313" key="5">
    <source>
        <dbReference type="Proteomes" id="UP000183794"/>
    </source>
</evidence>
<dbReference type="Pfam" id="PF00106">
    <property type="entry name" value="adh_short"/>
    <property type="match status" value="1"/>
</dbReference>
<dbReference type="PANTHER" id="PTHR44196">
    <property type="entry name" value="DEHYDROGENASE/REDUCTASE SDR FAMILY MEMBER 7B"/>
    <property type="match status" value="1"/>
</dbReference>
<dbReference type="SMART" id="SM00822">
    <property type="entry name" value="PKS_KR"/>
    <property type="match status" value="1"/>
</dbReference>
<dbReference type="GO" id="GO:0016491">
    <property type="term" value="F:oxidoreductase activity"/>
    <property type="evidence" value="ECO:0007669"/>
    <property type="project" value="UniProtKB-KW"/>
</dbReference>
<dbReference type="CDD" id="cd05233">
    <property type="entry name" value="SDR_c"/>
    <property type="match status" value="1"/>
</dbReference>
<dbReference type="EMBL" id="FPLD01000034">
    <property type="protein sequence ID" value="SGY88906.1"/>
    <property type="molecule type" value="Genomic_DNA"/>
</dbReference>
<dbReference type="Gene3D" id="3.40.50.720">
    <property type="entry name" value="NAD(P)-binding Rossmann-like Domain"/>
    <property type="match status" value="2"/>
</dbReference>
<name>A0A1L0AMP2_9GAMM</name>
<comment type="similarity">
    <text evidence="1">Belongs to the short-chain dehydrogenases/reductases (SDR) family.</text>
</comment>
<dbReference type="Proteomes" id="UP000183794">
    <property type="component" value="Unassembled WGS sequence"/>
</dbReference>
<dbReference type="PRINTS" id="PR00080">
    <property type="entry name" value="SDRFAMILY"/>
</dbReference>
<protein>
    <submittedName>
        <fullName evidence="4">Short chain dehydrogenase</fullName>
    </submittedName>
</protein>
<feature type="domain" description="Ketoreductase" evidence="3">
    <location>
        <begin position="380"/>
        <end position="566"/>
    </location>
</feature>
<dbReference type="InterPro" id="IPR002347">
    <property type="entry name" value="SDR_fam"/>
</dbReference>
<organism evidence="4 5">
    <name type="scientific">Moritella viscosa</name>
    <dbReference type="NCBI Taxonomy" id="80854"/>
    <lineage>
        <taxon>Bacteria</taxon>
        <taxon>Pseudomonadati</taxon>
        <taxon>Pseudomonadota</taxon>
        <taxon>Gammaproteobacteria</taxon>
        <taxon>Alteromonadales</taxon>
        <taxon>Moritellaceae</taxon>
        <taxon>Moritella</taxon>
    </lineage>
</organism>
<gene>
    <name evidence="4" type="ORF">NVI5450_0924</name>
</gene>
<dbReference type="GO" id="GO:0016020">
    <property type="term" value="C:membrane"/>
    <property type="evidence" value="ECO:0007669"/>
    <property type="project" value="TreeGrafter"/>
</dbReference>
<evidence type="ECO:0000259" key="3">
    <source>
        <dbReference type="SMART" id="SM00822"/>
    </source>
</evidence>
<evidence type="ECO:0000256" key="2">
    <source>
        <dbReference type="ARBA" id="ARBA00023002"/>
    </source>
</evidence>
<sequence length="665" mass="74083">MKYLVTGGTGFIGRFLIERLVEREDALVYVLTRQGSEHKFNALKDRVHKSVKSRIKMVTGDITKANLGIDEQWLAEHTDQIDNVYHLAAIYDMKADAESQETANVVGTRHAVEASVNMKAKSFHHVSSIAAAGLFNGTFYEDMFEEAENMENPYLRTKHVSEKVVRDECSIPFRIYRPGMVVGHSKTGEIDKVDGPYYFFKLLKKIRETIPTWMPMIGVEGRRLNIVPVDYVADAIDYISHKEEVHSNCFHLVDPKPFKVGEVLNIFATAGNAPKTAFRIDSRIANFLPASVRQAITHLPAVKQLTEGVLNDLGIPKDVLNFLNYPTSFDDRETARALEGSNIKVPRLDAYAPAVWDYWERNLNDDLVNDMTLKGNVSGKTIIITGASSGIGEATALKLAPTGAKLILVARDVTKLEATQAQIQELGGEAHIYSCDISNMESCDELVKSVLDEHKFVDVLINNAGRSIRRSIDLSFDRFHDYERTMQLNYFGSIRLIMGFSPSMLERKQGHVINISSIGVLTNAPRFSAYVASKAALDAFTRCAASEFSDRNVNMTTINMPLVRTPMIGPTKVYDNVPTLAPSEAADLIAQAIIRKPKRIATKVGIMSEVLYSLFPKVSEIIMNTGYRMFNDSAAAKGKEEDKDKPTQASTEQVAFAAIMRGVHW</sequence>
<dbReference type="PRINTS" id="PR00081">
    <property type="entry name" value="GDHRDH"/>
</dbReference>
<dbReference type="CDD" id="cd05263">
    <property type="entry name" value="MupV_like_SDR_e"/>
    <property type="match status" value="1"/>
</dbReference>
<keyword evidence="2" id="KW-0560">Oxidoreductase</keyword>